<accession>A0A0F9CK80</accession>
<sequence length="79" mass="9020">MKDDREGTMNLPGPIRKVPKHIEDELLLGARIDELKEALRPFAKIADRMVEGKVVIVNGSRKVILSCIDDFRHAREVLR</sequence>
<organism evidence="1">
    <name type="scientific">marine sediment metagenome</name>
    <dbReference type="NCBI Taxonomy" id="412755"/>
    <lineage>
        <taxon>unclassified sequences</taxon>
        <taxon>metagenomes</taxon>
        <taxon>ecological metagenomes</taxon>
    </lineage>
</organism>
<reference evidence="1" key="1">
    <citation type="journal article" date="2015" name="Nature">
        <title>Complex archaea that bridge the gap between prokaryotes and eukaryotes.</title>
        <authorList>
            <person name="Spang A."/>
            <person name="Saw J.H."/>
            <person name="Jorgensen S.L."/>
            <person name="Zaremba-Niedzwiedzka K."/>
            <person name="Martijn J."/>
            <person name="Lind A.E."/>
            <person name="van Eijk R."/>
            <person name="Schleper C."/>
            <person name="Guy L."/>
            <person name="Ettema T.J."/>
        </authorList>
    </citation>
    <scope>NUCLEOTIDE SEQUENCE</scope>
</reference>
<protein>
    <submittedName>
        <fullName evidence="1">Uncharacterized protein</fullName>
    </submittedName>
</protein>
<name>A0A0F9CK80_9ZZZZ</name>
<dbReference type="EMBL" id="LAZR01035689">
    <property type="protein sequence ID" value="KKL26842.1"/>
    <property type="molecule type" value="Genomic_DNA"/>
</dbReference>
<comment type="caution">
    <text evidence="1">The sequence shown here is derived from an EMBL/GenBank/DDBJ whole genome shotgun (WGS) entry which is preliminary data.</text>
</comment>
<gene>
    <name evidence="1" type="ORF">LCGC14_2391180</name>
</gene>
<evidence type="ECO:0000313" key="1">
    <source>
        <dbReference type="EMBL" id="KKL26842.1"/>
    </source>
</evidence>
<proteinExistence type="predicted"/>
<dbReference type="AlphaFoldDB" id="A0A0F9CK80"/>